<gene>
    <name evidence="1" type="ORF">G2W53_009567</name>
</gene>
<organism evidence="1 2">
    <name type="scientific">Senna tora</name>
    <dbReference type="NCBI Taxonomy" id="362788"/>
    <lineage>
        <taxon>Eukaryota</taxon>
        <taxon>Viridiplantae</taxon>
        <taxon>Streptophyta</taxon>
        <taxon>Embryophyta</taxon>
        <taxon>Tracheophyta</taxon>
        <taxon>Spermatophyta</taxon>
        <taxon>Magnoliopsida</taxon>
        <taxon>eudicotyledons</taxon>
        <taxon>Gunneridae</taxon>
        <taxon>Pentapetalae</taxon>
        <taxon>rosids</taxon>
        <taxon>fabids</taxon>
        <taxon>Fabales</taxon>
        <taxon>Fabaceae</taxon>
        <taxon>Caesalpinioideae</taxon>
        <taxon>Cassia clade</taxon>
        <taxon>Senna</taxon>
    </lineage>
</organism>
<dbReference type="OrthoDB" id="992545at2759"/>
<reference evidence="1" key="1">
    <citation type="submission" date="2020-09" db="EMBL/GenBank/DDBJ databases">
        <title>Genome-Enabled Discovery of Anthraquinone Biosynthesis in Senna tora.</title>
        <authorList>
            <person name="Kang S.-H."/>
            <person name="Pandey R.P."/>
            <person name="Lee C.-M."/>
            <person name="Sim J.-S."/>
            <person name="Jeong J.-T."/>
            <person name="Choi B.-S."/>
            <person name="Jung M."/>
            <person name="Ginzburg D."/>
            <person name="Zhao K."/>
            <person name="Won S.Y."/>
            <person name="Oh T.-J."/>
            <person name="Yu Y."/>
            <person name="Kim N.-H."/>
            <person name="Lee O.R."/>
            <person name="Lee T.-H."/>
            <person name="Bashyal P."/>
            <person name="Kim T.-S."/>
            <person name="Lee W.-H."/>
            <person name="Kawkins C."/>
            <person name="Kim C.-K."/>
            <person name="Kim J.S."/>
            <person name="Ahn B.O."/>
            <person name="Rhee S.Y."/>
            <person name="Sohng J.K."/>
        </authorList>
    </citation>
    <scope>NUCLEOTIDE SEQUENCE</scope>
    <source>
        <tissue evidence="1">Leaf</tissue>
    </source>
</reference>
<evidence type="ECO:0000313" key="2">
    <source>
        <dbReference type="Proteomes" id="UP000634136"/>
    </source>
</evidence>
<keyword evidence="2" id="KW-1185">Reference proteome</keyword>
<sequence length="121" mass="13985">MSDDDWNDLDEKALTAVQLCLSNDDLQEISNEDLALLLLCSLPPSHKTFRETIIYGRDSININDAKSSLISKNKLDNEFNEDKRLGDFENIYHQFRTGVLPLGWKAPLWATFVLMRQNIWL</sequence>
<accession>A0A834WYN6</accession>
<name>A0A834WYN6_9FABA</name>
<dbReference type="AlphaFoldDB" id="A0A834WYN6"/>
<evidence type="ECO:0000313" key="1">
    <source>
        <dbReference type="EMBL" id="KAF7834708.1"/>
    </source>
</evidence>
<dbReference type="EMBL" id="JAAIUW010000004">
    <property type="protein sequence ID" value="KAF7834708.1"/>
    <property type="molecule type" value="Genomic_DNA"/>
</dbReference>
<proteinExistence type="predicted"/>
<dbReference type="Proteomes" id="UP000634136">
    <property type="component" value="Unassembled WGS sequence"/>
</dbReference>
<protein>
    <submittedName>
        <fullName evidence="1">Retrovirus-related Pol polyprotein from transposon TNT 1-94</fullName>
    </submittedName>
</protein>
<comment type="caution">
    <text evidence="1">The sequence shown here is derived from an EMBL/GenBank/DDBJ whole genome shotgun (WGS) entry which is preliminary data.</text>
</comment>